<evidence type="ECO:0000313" key="3">
    <source>
        <dbReference type="Proteomes" id="UP001219525"/>
    </source>
</evidence>
<organism evidence="2 3">
    <name type="scientific">Mycena pura</name>
    <dbReference type="NCBI Taxonomy" id="153505"/>
    <lineage>
        <taxon>Eukaryota</taxon>
        <taxon>Fungi</taxon>
        <taxon>Dikarya</taxon>
        <taxon>Basidiomycota</taxon>
        <taxon>Agaricomycotina</taxon>
        <taxon>Agaricomycetes</taxon>
        <taxon>Agaricomycetidae</taxon>
        <taxon>Agaricales</taxon>
        <taxon>Marasmiineae</taxon>
        <taxon>Mycenaceae</taxon>
        <taxon>Mycena</taxon>
    </lineage>
</organism>
<evidence type="ECO:0000313" key="2">
    <source>
        <dbReference type="EMBL" id="KAJ7192843.1"/>
    </source>
</evidence>
<sequence>MSDVNYDFYIHVLMMLYAERVEKRITSNHIGLSEEFWVQATAETIGIQQKPLDSNEVEHLGSIGIQCKWVAVDRGLQPPKHIGIHWKPMDLIRLNDFNLALPCDTKISEPAPRSGPPRQAAAPRSGPPRRAAAPRSGPPRRAARGVRGGLPRDPGPQNDGKITQKRNKKPPWRAERLHAVGPRGERRGVCGTRIIDTPTSLVYTPRRDGFARRPPVETTAVPGDGTVVRDRASRAGWRSASEFLRLREVDAVGLYFMSNGKHIAPIFLAVRLPTQDQNPLNVGSTVSDGRGTTGASLRLAASRLIAACCFPFVFFYNKRASVYERLVFFGIAWTGRRTHDV</sequence>
<feature type="region of interest" description="Disordered" evidence="1">
    <location>
        <begin position="205"/>
        <end position="224"/>
    </location>
</feature>
<dbReference type="EMBL" id="JARJCW010000115">
    <property type="protein sequence ID" value="KAJ7192843.1"/>
    <property type="molecule type" value="Genomic_DNA"/>
</dbReference>
<reference evidence="2" key="1">
    <citation type="submission" date="2023-03" db="EMBL/GenBank/DDBJ databases">
        <title>Massive genome expansion in bonnet fungi (Mycena s.s.) driven by repeated elements and novel gene families across ecological guilds.</title>
        <authorList>
            <consortium name="Lawrence Berkeley National Laboratory"/>
            <person name="Harder C.B."/>
            <person name="Miyauchi S."/>
            <person name="Viragh M."/>
            <person name="Kuo A."/>
            <person name="Thoen E."/>
            <person name="Andreopoulos B."/>
            <person name="Lu D."/>
            <person name="Skrede I."/>
            <person name="Drula E."/>
            <person name="Henrissat B."/>
            <person name="Morin E."/>
            <person name="Kohler A."/>
            <person name="Barry K."/>
            <person name="LaButti K."/>
            <person name="Morin E."/>
            <person name="Salamov A."/>
            <person name="Lipzen A."/>
            <person name="Mereny Z."/>
            <person name="Hegedus B."/>
            <person name="Baldrian P."/>
            <person name="Stursova M."/>
            <person name="Weitz H."/>
            <person name="Taylor A."/>
            <person name="Grigoriev I.V."/>
            <person name="Nagy L.G."/>
            <person name="Martin F."/>
            <person name="Kauserud H."/>
        </authorList>
    </citation>
    <scope>NUCLEOTIDE SEQUENCE</scope>
    <source>
        <strain evidence="2">9144</strain>
    </source>
</reference>
<name>A0AAD6XZZ9_9AGAR</name>
<feature type="compositionally biased region" description="Low complexity" evidence="1">
    <location>
        <begin position="110"/>
        <end position="135"/>
    </location>
</feature>
<feature type="compositionally biased region" description="Basic and acidic residues" evidence="1">
    <location>
        <begin position="205"/>
        <end position="215"/>
    </location>
</feature>
<accession>A0AAD6XZZ9</accession>
<dbReference type="Proteomes" id="UP001219525">
    <property type="component" value="Unassembled WGS sequence"/>
</dbReference>
<proteinExistence type="predicted"/>
<comment type="caution">
    <text evidence="2">The sequence shown here is derived from an EMBL/GenBank/DDBJ whole genome shotgun (WGS) entry which is preliminary data.</text>
</comment>
<gene>
    <name evidence="2" type="ORF">GGX14DRAFT_593902</name>
</gene>
<dbReference type="AlphaFoldDB" id="A0AAD6XZZ9"/>
<evidence type="ECO:0000256" key="1">
    <source>
        <dbReference type="SAM" id="MobiDB-lite"/>
    </source>
</evidence>
<protein>
    <submittedName>
        <fullName evidence="2">Uncharacterized protein</fullName>
    </submittedName>
</protein>
<keyword evidence="3" id="KW-1185">Reference proteome</keyword>
<feature type="region of interest" description="Disordered" evidence="1">
    <location>
        <begin position="106"/>
        <end position="190"/>
    </location>
</feature>
<feature type="compositionally biased region" description="Basic and acidic residues" evidence="1">
    <location>
        <begin position="172"/>
        <end position="188"/>
    </location>
</feature>